<evidence type="ECO:0000256" key="7">
    <source>
        <dbReference type="RuleBase" id="RU363053"/>
    </source>
</evidence>
<proteinExistence type="inferred from homology"/>
<evidence type="ECO:0000256" key="6">
    <source>
        <dbReference type="ARBA" id="ARBA00039302"/>
    </source>
</evidence>
<evidence type="ECO:0000256" key="1">
    <source>
        <dbReference type="ARBA" id="ARBA00004141"/>
    </source>
</evidence>
<reference evidence="8 9" key="1">
    <citation type="submission" date="2018-03" db="EMBL/GenBank/DDBJ databases">
        <title>Candida pseudohaemulonii genome assembly and annotation.</title>
        <authorList>
            <person name="Munoz J.F."/>
            <person name="Gade L.G."/>
            <person name="Chow N.A."/>
            <person name="Litvintseva A.P."/>
            <person name="Loparev V.N."/>
            <person name="Cuomo C.A."/>
        </authorList>
    </citation>
    <scope>NUCLEOTIDE SEQUENCE [LARGE SCALE GENOMIC DNA]</scope>
    <source>
        <strain evidence="8 9">B12108</strain>
    </source>
</reference>
<dbReference type="PANTHER" id="PTHR11266">
    <property type="entry name" value="PEROXISOMAL MEMBRANE PROTEIN 2, PXMP2 MPV17"/>
    <property type="match status" value="1"/>
</dbReference>
<dbReference type="Proteomes" id="UP000241107">
    <property type="component" value="Unassembled WGS sequence"/>
</dbReference>
<evidence type="ECO:0000256" key="4">
    <source>
        <dbReference type="ARBA" id="ARBA00022989"/>
    </source>
</evidence>
<comment type="caution">
    <text evidence="8">The sequence shown here is derived from an EMBL/GenBank/DDBJ whole genome shotgun (WGS) entry which is preliminary data.</text>
</comment>
<sequence>MLFQLYNRMLVRRPYATNAVTTAFLFGAGDVLAQKVGGSKDYDFSRTARAVIYGGVVFAPLGDQWYKFLARTVIGKTNVTQTAARVVVDQGVFAPFIGIPLYYLAMGLMEGRSVEDTQQKLSRNWWPTLVSNWSVWPIFQAVNFAFVPVAYRLMAVNVVSIGWNCFLLMKNAES</sequence>
<dbReference type="GO" id="GO:0016020">
    <property type="term" value="C:membrane"/>
    <property type="evidence" value="ECO:0007669"/>
    <property type="project" value="UniProtKB-SubCell"/>
</dbReference>
<evidence type="ECO:0000313" key="9">
    <source>
        <dbReference type="Proteomes" id="UP000241107"/>
    </source>
</evidence>
<dbReference type="PANTHER" id="PTHR11266:SF17">
    <property type="entry name" value="PROTEIN MPV17"/>
    <property type="match status" value="1"/>
</dbReference>
<dbReference type="VEuPathDB" id="FungiDB:C7M61_001716"/>
<keyword evidence="9" id="KW-1185">Reference proteome</keyword>
<evidence type="ECO:0000256" key="2">
    <source>
        <dbReference type="ARBA" id="ARBA00006824"/>
    </source>
</evidence>
<comment type="subcellular location">
    <subcellularLocation>
        <location evidence="1">Membrane</location>
        <topology evidence="1">Multi-pass membrane protein</topology>
    </subcellularLocation>
</comment>
<dbReference type="STRING" id="418784.A0A2P7YVC5"/>
<evidence type="ECO:0000313" key="8">
    <source>
        <dbReference type="EMBL" id="PSK39905.1"/>
    </source>
</evidence>
<keyword evidence="4" id="KW-1133">Transmembrane helix</keyword>
<dbReference type="Pfam" id="PF04117">
    <property type="entry name" value="Mpv17_PMP22"/>
    <property type="match status" value="1"/>
</dbReference>
<dbReference type="AlphaFoldDB" id="A0A2P7YVC5"/>
<protein>
    <recommendedName>
        <fullName evidence="6">Protein SYM1</fullName>
    </recommendedName>
</protein>
<organism evidence="8 9">
    <name type="scientific">Candidozyma pseudohaemuli</name>
    <dbReference type="NCBI Taxonomy" id="418784"/>
    <lineage>
        <taxon>Eukaryota</taxon>
        <taxon>Fungi</taxon>
        <taxon>Dikarya</taxon>
        <taxon>Ascomycota</taxon>
        <taxon>Saccharomycotina</taxon>
        <taxon>Pichiomycetes</taxon>
        <taxon>Metschnikowiaceae</taxon>
        <taxon>Candidozyma</taxon>
    </lineage>
</organism>
<name>A0A2P7YVC5_9ASCO</name>
<comment type="similarity">
    <text evidence="2 7">Belongs to the peroxisomal membrane protein PXMP2/4 family.</text>
</comment>
<dbReference type="EMBL" id="PYFQ01000002">
    <property type="protein sequence ID" value="PSK39905.1"/>
    <property type="molecule type" value="Genomic_DNA"/>
</dbReference>
<dbReference type="RefSeq" id="XP_024714995.1">
    <property type="nucleotide sequence ID" value="XM_024857115.1"/>
</dbReference>
<keyword evidence="5" id="KW-0472">Membrane</keyword>
<evidence type="ECO:0000256" key="3">
    <source>
        <dbReference type="ARBA" id="ARBA00022692"/>
    </source>
</evidence>
<evidence type="ECO:0000256" key="5">
    <source>
        <dbReference type="ARBA" id="ARBA00023136"/>
    </source>
</evidence>
<dbReference type="GO" id="GO:0005739">
    <property type="term" value="C:mitochondrion"/>
    <property type="evidence" value="ECO:0007669"/>
    <property type="project" value="TreeGrafter"/>
</dbReference>
<dbReference type="InterPro" id="IPR007248">
    <property type="entry name" value="Mpv17_PMP22"/>
</dbReference>
<dbReference type="GeneID" id="36565106"/>
<dbReference type="OrthoDB" id="430207at2759"/>
<gene>
    <name evidence="8" type="ORF">C7M61_001716</name>
</gene>
<keyword evidence="3" id="KW-0812">Transmembrane</keyword>
<accession>A0A2P7YVC5</accession>